<feature type="region of interest" description="Disordered" evidence="1">
    <location>
        <begin position="297"/>
        <end position="509"/>
    </location>
</feature>
<dbReference type="EMBL" id="FJUX01000009">
    <property type="protein sequence ID" value="CZS91711.1"/>
    <property type="molecule type" value="Genomic_DNA"/>
</dbReference>
<evidence type="ECO:0000313" key="3">
    <source>
        <dbReference type="Proteomes" id="UP000178912"/>
    </source>
</evidence>
<feature type="region of interest" description="Disordered" evidence="1">
    <location>
        <begin position="1"/>
        <end position="31"/>
    </location>
</feature>
<feature type="region of interest" description="Disordered" evidence="1">
    <location>
        <begin position="43"/>
        <end position="82"/>
    </location>
</feature>
<organism evidence="2 3">
    <name type="scientific">Rhynchosporium agropyri</name>
    <dbReference type="NCBI Taxonomy" id="914238"/>
    <lineage>
        <taxon>Eukaryota</taxon>
        <taxon>Fungi</taxon>
        <taxon>Dikarya</taxon>
        <taxon>Ascomycota</taxon>
        <taxon>Pezizomycotina</taxon>
        <taxon>Leotiomycetes</taxon>
        <taxon>Helotiales</taxon>
        <taxon>Ploettnerulaceae</taxon>
        <taxon>Rhynchosporium</taxon>
    </lineage>
</organism>
<dbReference type="Proteomes" id="UP000178912">
    <property type="component" value="Unassembled WGS sequence"/>
</dbReference>
<gene>
    <name evidence="2" type="ORF">RAG0_02227</name>
</gene>
<reference evidence="3" key="1">
    <citation type="submission" date="2016-03" db="EMBL/GenBank/DDBJ databases">
        <authorList>
            <person name="Guldener U."/>
        </authorList>
    </citation>
    <scope>NUCLEOTIDE SEQUENCE [LARGE SCALE GENOMIC DNA]</scope>
    <source>
        <strain evidence="3">04CH-RAC-A.6.1</strain>
    </source>
</reference>
<feature type="region of interest" description="Disordered" evidence="1">
    <location>
        <begin position="164"/>
        <end position="215"/>
    </location>
</feature>
<keyword evidence="3" id="KW-1185">Reference proteome</keyword>
<feature type="compositionally biased region" description="Polar residues" evidence="1">
    <location>
        <begin position="59"/>
        <end position="80"/>
    </location>
</feature>
<protein>
    <submittedName>
        <fullName evidence="2">Uncharacterized protein</fullName>
    </submittedName>
</protein>
<sequence>MSRFTSDSFLPSGGVNESRRAFPRSDSMISPMMAPRSIPEYIYSPHSSIVGSPSPKPFMSSNSPTQHQPISPPKTRSASAEDNAAALIEDWRKYTQNLRTQNEGERAHMDADRARLEEVMAEERAIWDKERKILQARIDELQTMLGLMPLSPAFRFPPLHKPQAALSAASPGSNAVSVTGSSDGSSRSVPQESGRNADGSPFYAPAPRNPSRTFNPSAAEALRVDSITSPRETAIRVTSKTLTPSDFGIQSPPTGHNPEIINQSPAESIDISRIQPGLEGVAIKASAVSPAFAAKFLSPRSPAKLSPDINPSPRDTTNRGRSPSQENKHRKTLEVASQPENRRLTMHAGHTPNHSKSTLSYLGGGDGESGNATPTQEHHKEKENNHRPSMAPEYPNKTVTGTDTHENEDDGDRKLSGPLSLPNAHTTDDPFLDELVQKLAVEARKSTESSPVRENGRGDISENGRSKTGRSLSPRKRRQNEVDDEEENDEGPRLRLKPSTNFGRPLGSL</sequence>
<feature type="compositionally biased region" description="Basic and acidic residues" evidence="1">
    <location>
        <begin position="376"/>
        <end position="386"/>
    </location>
</feature>
<feature type="region of interest" description="Disordered" evidence="1">
    <location>
        <begin position="243"/>
        <end position="266"/>
    </location>
</feature>
<evidence type="ECO:0000313" key="2">
    <source>
        <dbReference type="EMBL" id="CZS91711.1"/>
    </source>
</evidence>
<accession>A0A1E1K129</accession>
<proteinExistence type="predicted"/>
<dbReference type="AlphaFoldDB" id="A0A1E1K129"/>
<dbReference type="OrthoDB" id="5427699at2759"/>
<feature type="compositionally biased region" description="Low complexity" evidence="1">
    <location>
        <begin position="176"/>
        <end position="189"/>
    </location>
</feature>
<name>A0A1E1K129_9HELO</name>
<feature type="compositionally biased region" description="Basic and acidic residues" evidence="1">
    <location>
        <begin position="454"/>
        <end position="465"/>
    </location>
</feature>
<feature type="compositionally biased region" description="Polar residues" evidence="1">
    <location>
        <begin position="313"/>
        <end position="325"/>
    </location>
</feature>
<evidence type="ECO:0000256" key="1">
    <source>
        <dbReference type="SAM" id="MobiDB-lite"/>
    </source>
</evidence>